<dbReference type="PANTHER" id="PTHR24148:SF78">
    <property type="entry name" value="HETEROKARYON INCOMPATIBILITY DOMAIN-CONTAINING PROTEIN"/>
    <property type="match status" value="1"/>
</dbReference>
<reference evidence="2 3" key="1">
    <citation type="journal article" date="2016" name="Genome Announc.">
        <title>Draft Whole-Genome Sequence of Trichoderma gamsii T6085, a Promising Biocontrol Agent of Fusarium Head Blight on Wheat.</title>
        <authorList>
            <person name="Baroncelli R."/>
            <person name="Zapparata A."/>
            <person name="Piaggeschi G."/>
            <person name="Sarrocco S."/>
            <person name="Vannacci G."/>
        </authorList>
    </citation>
    <scope>NUCLEOTIDE SEQUENCE [LARGE SCALE GENOMIC DNA]</scope>
    <source>
        <strain evidence="2 3">T6085</strain>
    </source>
</reference>
<dbReference type="PANTHER" id="PTHR24148">
    <property type="entry name" value="ANKYRIN REPEAT DOMAIN-CONTAINING PROTEIN 39 HOMOLOG-RELATED"/>
    <property type="match status" value="1"/>
</dbReference>
<comment type="caution">
    <text evidence="2">The sequence shown here is derived from an EMBL/GenBank/DDBJ whole genome shotgun (WGS) entry which is preliminary data.</text>
</comment>
<dbReference type="InterPro" id="IPR052895">
    <property type="entry name" value="HetReg/Transcr_Mod"/>
</dbReference>
<protein>
    <recommendedName>
        <fullName evidence="1">Heterokaryon incompatibility domain-containing protein</fullName>
    </recommendedName>
</protein>
<feature type="domain" description="Heterokaryon incompatibility" evidence="1">
    <location>
        <begin position="48"/>
        <end position="155"/>
    </location>
</feature>
<dbReference type="STRING" id="398673.A0A2P4ZL93"/>
<dbReference type="RefSeq" id="XP_018664126.1">
    <property type="nucleotide sequence ID" value="XM_018802619.1"/>
</dbReference>
<dbReference type="AlphaFoldDB" id="A0A2P4ZL93"/>
<accession>A0A2P4ZL93</accession>
<dbReference type="GeneID" id="29982702"/>
<name>A0A2P4ZL93_9HYPO</name>
<organism evidence="2 3">
    <name type="scientific">Trichoderma gamsii</name>
    <dbReference type="NCBI Taxonomy" id="398673"/>
    <lineage>
        <taxon>Eukaryota</taxon>
        <taxon>Fungi</taxon>
        <taxon>Dikarya</taxon>
        <taxon>Ascomycota</taxon>
        <taxon>Pezizomycotina</taxon>
        <taxon>Sordariomycetes</taxon>
        <taxon>Hypocreomycetidae</taxon>
        <taxon>Hypocreales</taxon>
        <taxon>Hypocreaceae</taxon>
        <taxon>Trichoderma</taxon>
    </lineage>
</organism>
<evidence type="ECO:0000313" key="3">
    <source>
        <dbReference type="Proteomes" id="UP000054821"/>
    </source>
</evidence>
<dbReference type="InterPro" id="IPR010730">
    <property type="entry name" value="HET"/>
</dbReference>
<evidence type="ECO:0000313" key="2">
    <source>
        <dbReference type="EMBL" id="PON25050.1"/>
    </source>
</evidence>
<gene>
    <name evidence="2" type="ORF">TGAM01_v206131</name>
</gene>
<keyword evidence="3" id="KW-1185">Reference proteome</keyword>
<dbReference type="Pfam" id="PF06985">
    <property type="entry name" value="HET"/>
    <property type="match status" value="1"/>
</dbReference>
<dbReference type="EMBL" id="JPDN02000020">
    <property type="protein sequence ID" value="PON25050.1"/>
    <property type="molecule type" value="Genomic_DNA"/>
</dbReference>
<proteinExistence type="predicted"/>
<dbReference type="Proteomes" id="UP000054821">
    <property type="component" value="Unassembled WGS sequence"/>
</dbReference>
<sequence length="177" mass="20934">MEQYSYEPLDLGRPAIRLLCLHRGGNESEITCNLFQAELHQRHDTVSYEALSYTWGSADLTESIVIDCFFMNVTLNLYGILQQLRYQDEDRILWIDAVCIDQENKKERGHQVEQMSEIYKEAHRVVFWLGPGTFETDVLMESLQLLQSEIEKHNYRSWLPEDDDWKKLYNGVVYESF</sequence>
<evidence type="ECO:0000259" key="1">
    <source>
        <dbReference type="Pfam" id="PF06985"/>
    </source>
</evidence>